<proteinExistence type="predicted"/>
<keyword evidence="3" id="KW-1185">Reference proteome</keyword>
<dbReference type="OrthoDB" id="3030719at2759"/>
<dbReference type="Pfam" id="PF12937">
    <property type="entry name" value="F-box-like"/>
    <property type="match status" value="1"/>
</dbReference>
<evidence type="ECO:0000259" key="1">
    <source>
        <dbReference type="Pfam" id="PF12937"/>
    </source>
</evidence>
<accession>A0A4Y7Q1U0</accession>
<sequence>MLSTIVLGRRRSVLPISLRKGRKRKSIEDLPTELLIQIFLDCLSLKEFPRPWIREAPVLLTRVCQRWRSIALSSAQLWAAITLKRTRGRREEQDVMALDVWIQRSGSCPLSVYLRHGGDYYCTGKSVQTILPHVSRWKAVYLTASKHCILIMRSGGNLEGLRVDGHINGAEGVIEVLQGAHSLKSLSVGNSGSILTHMSILKPLLDISYVLCPQLDSFEFLGDWSHMDIRRVADILVYRWRHSRSYDERHSSPSMVMFELKECVYTFRHNIYISKCVDEGMRVAQLDCSQSWWLSRV</sequence>
<protein>
    <recommendedName>
        <fullName evidence="1">F-box domain-containing protein</fullName>
    </recommendedName>
</protein>
<dbReference type="VEuPathDB" id="FungiDB:BD410DRAFT_355712"/>
<dbReference type="Gene3D" id="3.80.10.10">
    <property type="entry name" value="Ribonuclease Inhibitor"/>
    <property type="match status" value="1"/>
</dbReference>
<dbReference type="STRING" id="50990.A0A4Y7Q1U0"/>
<dbReference type="AlphaFoldDB" id="A0A4Y7Q1U0"/>
<gene>
    <name evidence="2" type="ORF">BD410DRAFT_355712</name>
</gene>
<dbReference type="Proteomes" id="UP000294933">
    <property type="component" value="Unassembled WGS sequence"/>
</dbReference>
<dbReference type="EMBL" id="ML170185">
    <property type="protein sequence ID" value="TDL20760.1"/>
    <property type="molecule type" value="Genomic_DNA"/>
</dbReference>
<dbReference type="InterPro" id="IPR032675">
    <property type="entry name" value="LRR_dom_sf"/>
</dbReference>
<evidence type="ECO:0000313" key="3">
    <source>
        <dbReference type="Proteomes" id="UP000294933"/>
    </source>
</evidence>
<name>A0A4Y7Q1U0_9AGAM</name>
<organism evidence="2 3">
    <name type="scientific">Rickenella mellea</name>
    <dbReference type="NCBI Taxonomy" id="50990"/>
    <lineage>
        <taxon>Eukaryota</taxon>
        <taxon>Fungi</taxon>
        <taxon>Dikarya</taxon>
        <taxon>Basidiomycota</taxon>
        <taxon>Agaricomycotina</taxon>
        <taxon>Agaricomycetes</taxon>
        <taxon>Hymenochaetales</taxon>
        <taxon>Rickenellaceae</taxon>
        <taxon>Rickenella</taxon>
    </lineage>
</organism>
<dbReference type="InterPro" id="IPR001810">
    <property type="entry name" value="F-box_dom"/>
</dbReference>
<feature type="domain" description="F-box" evidence="1">
    <location>
        <begin position="27"/>
        <end position="83"/>
    </location>
</feature>
<evidence type="ECO:0000313" key="2">
    <source>
        <dbReference type="EMBL" id="TDL20760.1"/>
    </source>
</evidence>
<reference evidence="2 3" key="1">
    <citation type="submission" date="2018-06" db="EMBL/GenBank/DDBJ databases">
        <title>A transcriptomic atlas of mushroom development highlights an independent origin of complex multicellularity.</title>
        <authorList>
            <consortium name="DOE Joint Genome Institute"/>
            <person name="Krizsan K."/>
            <person name="Almasi E."/>
            <person name="Merenyi Z."/>
            <person name="Sahu N."/>
            <person name="Viragh M."/>
            <person name="Koszo T."/>
            <person name="Mondo S."/>
            <person name="Kiss B."/>
            <person name="Balint B."/>
            <person name="Kues U."/>
            <person name="Barry K."/>
            <person name="Hegedus J.C."/>
            <person name="Henrissat B."/>
            <person name="Johnson J."/>
            <person name="Lipzen A."/>
            <person name="Ohm R."/>
            <person name="Nagy I."/>
            <person name="Pangilinan J."/>
            <person name="Yan J."/>
            <person name="Xiong Y."/>
            <person name="Grigoriev I.V."/>
            <person name="Hibbett D.S."/>
            <person name="Nagy L.G."/>
        </authorList>
    </citation>
    <scope>NUCLEOTIDE SEQUENCE [LARGE SCALE GENOMIC DNA]</scope>
    <source>
        <strain evidence="2 3">SZMC22713</strain>
    </source>
</reference>